<evidence type="ECO:0000256" key="1">
    <source>
        <dbReference type="ARBA" id="ARBA00010088"/>
    </source>
</evidence>
<dbReference type="AlphaFoldDB" id="A0A916W802"/>
<dbReference type="EMBL" id="BMEY01000007">
    <property type="protein sequence ID" value="GGA74469.1"/>
    <property type="molecule type" value="Genomic_DNA"/>
</dbReference>
<dbReference type="GO" id="GO:0006508">
    <property type="term" value="P:proteolysis"/>
    <property type="evidence" value="ECO:0007669"/>
    <property type="project" value="InterPro"/>
</dbReference>
<keyword evidence="2" id="KW-0378">Hydrolase</keyword>
<dbReference type="InterPro" id="IPR002410">
    <property type="entry name" value="Peptidase_S33"/>
</dbReference>
<dbReference type="RefSeq" id="WP_188384330.1">
    <property type="nucleotide sequence ID" value="NZ_BMEY01000007.1"/>
</dbReference>
<feature type="domain" description="AB hydrolase-1" evidence="3">
    <location>
        <begin position="24"/>
        <end position="263"/>
    </location>
</feature>
<dbReference type="GO" id="GO:0004177">
    <property type="term" value="F:aminopeptidase activity"/>
    <property type="evidence" value="ECO:0007669"/>
    <property type="project" value="UniProtKB-EC"/>
</dbReference>
<proteinExistence type="inferred from homology"/>
<dbReference type="GO" id="GO:0016020">
    <property type="term" value="C:membrane"/>
    <property type="evidence" value="ECO:0007669"/>
    <property type="project" value="TreeGrafter"/>
</dbReference>
<dbReference type="PRINTS" id="PR00793">
    <property type="entry name" value="PROAMNOPTASE"/>
</dbReference>
<accession>A0A916W802</accession>
<reference evidence="4" key="2">
    <citation type="submission" date="2020-09" db="EMBL/GenBank/DDBJ databases">
        <authorList>
            <person name="Sun Q."/>
            <person name="Zhou Y."/>
        </authorList>
    </citation>
    <scope>NUCLEOTIDE SEQUENCE</scope>
    <source>
        <strain evidence="4">CGMCC 1.12408</strain>
    </source>
</reference>
<dbReference type="InterPro" id="IPR029058">
    <property type="entry name" value="AB_hydrolase_fold"/>
</dbReference>
<dbReference type="Pfam" id="PF00561">
    <property type="entry name" value="Abhydrolase_1"/>
    <property type="match status" value="1"/>
</dbReference>
<comment type="caution">
    <text evidence="4">The sequence shown here is derived from an EMBL/GenBank/DDBJ whole genome shotgun (WGS) entry which is preliminary data.</text>
</comment>
<evidence type="ECO:0000313" key="5">
    <source>
        <dbReference type="Proteomes" id="UP000613512"/>
    </source>
</evidence>
<dbReference type="PANTHER" id="PTHR43798:SF33">
    <property type="entry name" value="HYDROLASE, PUTATIVE (AFU_ORTHOLOGUE AFUA_2G14860)-RELATED"/>
    <property type="match status" value="1"/>
</dbReference>
<comment type="similarity">
    <text evidence="1">Belongs to the peptidase S33 family.</text>
</comment>
<name>A0A916W802_9BACI</name>
<gene>
    <name evidence="4" type="ORF">GCM10008025_17760</name>
</gene>
<reference evidence="4" key="1">
    <citation type="journal article" date="2014" name="Int. J. Syst. Evol. Microbiol.">
        <title>Complete genome sequence of Corynebacterium casei LMG S-19264T (=DSM 44701T), isolated from a smear-ripened cheese.</title>
        <authorList>
            <consortium name="US DOE Joint Genome Institute (JGI-PGF)"/>
            <person name="Walter F."/>
            <person name="Albersmeier A."/>
            <person name="Kalinowski J."/>
            <person name="Ruckert C."/>
        </authorList>
    </citation>
    <scope>NUCLEOTIDE SEQUENCE</scope>
    <source>
        <strain evidence="4">CGMCC 1.12408</strain>
    </source>
</reference>
<dbReference type="InterPro" id="IPR050266">
    <property type="entry name" value="AB_hydrolase_sf"/>
</dbReference>
<dbReference type="PANTHER" id="PTHR43798">
    <property type="entry name" value="MONOACYLGLYCEROL LIPASE"/>
    <property type="match status" value="1"/>
</dbReference>
<organism evidence="4 5">
    <name type="scientific">Ornithinibacillus halotolerans</name>
    <dbReference type="NCBI Taxonomy" id="1274357"/>
    <lineage>
        <taxon>Bacteria</taxon>
        <taxon>Bacillati</taxon>
        <taxon>Bacillota</taxon>
        <taxon>Bacilli</taxon>
        <taxon>Bacillales</taxon>
        <taxon>Bacillaceae</taxon>
        <taxon>Ornithinibacillus</taxon>
    </lineage>
</organism>
<evidence type="ECO:0000313" key="4">
    <source>
        <dbReference type="EMBL" id="GGA74469.1"/>
    </source>
</evidence>
<dbReference type="Gene3D" id="3.40.50.1820">
    <property type="entry name" value="alpha/beta hydrolase"/>
    <property type="match status" value="1"/>
</dbReference>
<evidence type="ECO:0000256" key="2">
    <source>
        <dbReference type="ARBA" id="ARBA00022801"/>
    </source>
</evidence>
<sequence>MTRAKHIMIEGHHLFINIIGYGEPIIFLHGGPGSEHRFFLPHILPLAKHFQLILYDQRGCGSSDPLPGNNYSIEEEINTLESLRKELQLEKINIFGESWGSMLALSYAASFPERVNKLFLTAAIGINNKGFNMFKKELLKKISIKDKIKLVSTDRKANKGHASTDDLLDILDPYYVFDKNNLLKKSKTIMNHTVNHVMVEDIEKNYDLTSHVEQLANIPILIAQGSHDILSPTIIEELLIKFIPHAQLHPLEDCGHWTVIEKPDEINLLVEQFFQSEVEAIKK</sequence>
<dbReference type="InterPro" id="IPR000073">
    <property type="entry name" value="AB_hydrolase_1"/>
</dbReference>
<dbReference type="Proteomes" id="UP000613512">
    <property type="component" value="Unassembled WGS sequence"/>
</dbReference>
<dbReference type="PRINTS" id="PR00111">
    <property type="entry name" value="ABHYDROLASE"/>
</dbReference>
<evidence type="ECO:0000259" key="3">
    <source>
        <dbReference type="Pfam" id="PF00561"/>
    </source>
</evidence>
<dbReference type="SUPFAM" id="SSF53474">
    <property type="entry name" value="alpha/beta-Hydrolases"/>
    <property type="match status" value="1"/>
</dbReference>
<protein>
    <submittedName>
        <fullName evidence="4">Proline iminopeptidase</fullName>
    </submittedName>
</protein>
<keyword evidence="5" id="KW-1185">Reference proteome</keyword>